<dbReference type="STRING" id="993689.GCA_002077135_02791"/>
<organism evidence="2 3">
    <name type="scientific">Metallibacterium scheffleri</name>
    <dbReference type="NCBI Taxonomy" id="993689"/>
    <lineage>
        <taxon>Bacteria</taxon>
        <taxon>Pseudomonadati</taxon>
        <taxon>Pseudomonadota</taxon>
        <taxon>Gammaproteobacteria</taxon>
        <taxon>Lysobacterales</taxon>
        <taxon>Rhodanobacteraceae</taxon>
        <taxon>Metallibacterium</taxon>
    </lineage>
</organism>
<dbReference type="InterPro" id="IPR037914">
    <property type="entry name" value="SpoVT-AbrB_sf"/>
</dbReference>
<dbReference type="PANTHER" id="PTHR40516">
    <property type="entry name" value="ANTITOXIN CHPS-RELATED"/>
    <property type="match status" value="1"/>
</dbReference>
<evidence type="ECO:0000313" key="3">
    <source>
        <dbReference type="Proteomes" id="UP000307749"/>
    </source>
</evidence>
<name>A0A4S3KDB4_9GAMM</name>
<dbReference type="GO" id="GO:0003677">
    <property type="term" value="F:DNA binding"/>
    <property type="evidence" value="ECO:0007669"/>
    <property type="project" value="InterPro"/>
</dbReference>
<dbReference type="OrthoDB" id="9795766at2"/>
<dbReference type="Proteomes" id="UP000307749">
    <property type="component" value="Unassembled WGS sequence"/>
</dbReference>
<dbReference type="SUPFAM" id="SSF89447">
    <property type="entry name" value="AbrB/MazE/MraZ-like"/>
    <property type="match status" value="1"/>
</dbReference>
<comment type="caution">
    <text evidence="2">The sequence shown here is derived from an EMBL/GenBank/DDBJ whole genome shotgun (WGS) entry which is preliminary data.</text>
</comment>
<dbReference type="PANTHER" id="PTHR40516:SF1">
    <property type="entry name" value="ANTITOXIN CHPS-RELATED"/>
    <property type="match status" value="1"/>
</dbReference>
<dbReference type="EMBL" id="MWQO01000084">
    <property type="protein sequence ID" value="THD06379.1"/>
    <property type="molecule type" value="Genomic_DNA"/>
</dbReference>
<dbReference type="RefSeq" id="WP_081129995.1">
    <property type="nucleotide sequence ID" value="NZ_DAHXOC010000056.1"/>
</dbReference>
<feature type="domain" description="SpoVT-AbrB" evidence="1">
    <location>
        <begin position="6"/>
        <end position="52"/>
    </location>
</feature>
<evidence type="ECO:0000313" key="2">
    <source>
        <dbReference type="EMBL" id="THD06379.1"/>
    </source>
</evidence>
<dbReference type="InterPro" id="IPR007159">
    <property type="entry name" value="SpoVT-AbrB_dom"/>
</dbReference>
<dbReference type="Pfam" id="PF04014">
    <property type="entry name" value="MazE_antitoxin"/>
    <property type="match status" value="1"/>
</dbReference>
<protein>
    <recommendedName>
        <fullName evidence="1">SpoVT-AbrB domain-containing protein</fullName>
    </recommendedName>
</protein>
<dbReference type="SMART" id="SM00966">
    <property type="entry name" value="SpoVT_AbrB"/>
    <property type="match status" value="1"/>
</dbReference>
<dbReference type="Gene3D" id="2.10.260.10">
    <property type="match status" value="1"/>
</dbReference>
<dbReference type="InterPro" id="IPR039052">
    <property type="entry name" value="Antitox_PemI-like"/>
</dbReference>
<dbReference type="AlphaFoldDB" id="A0A4S3KDB4"/>
<gene>
    <name evidence="2" type="ORF">B1806_16080</name>
</gene>
<evidence type="ECO:0000259" key="1">
    <source>
        <dbReference type="SMART" id="SM00966"/>
    </source>
</evidence>
<dbReference type="GO" id="GO:0097351">
    <property type="term" value="F:toxin sequestering activity"/>
    <property type="evidence" value="ECO:0007669"/>
    <property type="project" value="InterPro"/>
</dbReference>
<accession>A0A4S3KDB4</accession>
<sequence length="82" mass="8968">MHSNISRWGNSLAVRLPAVQVRTLGLREGTAVEVSLTAAGEIRIAPLRPFDKSAFVNRLRAAQARMPETAPVLDALRDAARY</sequence>
<reference evidence="2 3" key="1">
    <citation type="submission" date="2017-02" db="EMBL/GenBank/DDBJ databases">
        <title>Whole genome sequencing of Metallibacterium scheffleri DSM 24874 (T).</title>
        <authorList>
            <person name="Kumar S."/>
            <person name="Patil P."/>
            <person name="Patil P.B."/>
        </authorList>
    </citation>
    <scope>NUCLEOTIDE SEQUENCE [LARGE SCALE GENOMIC DNA]</scope>
    <source>
        <strain evidence="2 3">DSM 24874</strain>
    </source>
</reference>
<keyword evidence="3" id="KW-1185">Reference proteome</keyword>
<proteinExistence type="predicted"/>